<dbReference type="Pfam" id="PF04463">
    <property type="entry name" value="2-thiour_desulf"/>
    <property type="match status" value="1"/>
</dbReference>
<keyword evidence="2" id="KW-1185">Reference proteome</keyword>
<accession>A0A0A7FXC9</accession>
<dbReference type="PANTHER" id="PTHR30087:SF1">
    <property type="entry name" value="HYPOTHETICAL CYTOSOLIC PROTEIN"/>
    <property type="match status" value="1"/>
</dbReference>
<dbReference type="KEGG" id="cbv:U729_2884"/>
<dbReference type="GeneID" id="60853349"/>
<dbReference type="InterPro" id="IPR007553">
    <property type="entry name" value="2-thiour_desulf"/>
</dbReference>
<dbReference type="eggNOG" id="COG1683">
    <property type="taxonomic scope" value="Bacteria"/>
</dbReference>
<dbReference type="AlphaFoldDB" id="A0A0A7FXC9"/>
<dbReference type="Proteomes" id="UP000030635">
    <property type="component" value="Chromosome"/>
</dbReference>
<protein>
    <submittedName>
        <fullName evidence="1">Uncharacterized protein</fullName>
    </submittedName>
</protein>
<reference evidence="1 2" key="1">
    <citation type="journal article" date="2015" name="Infect. Genet. Evol.">
        <title>Genomic sequences of six botulinum neurotoxin-producing strains representing three clostridial species illustrate the mobility and diversity of botulinum neurotoxin genes.</title>
        <authorList>
            <person name="Smith T.J."/>
            <person name="Hill K.K."/>
            <person name="Xie G."/>
            <person name="Foley B.T."/>
            <person name="Williamson C.H."/>
            <person name="Foster J.T."/>
            <person name="Johnson S.L."/>
            <person name="Chertkov O."/>
            <person name="Teshima H."/>
            <person name="Gibbons H.S."/>
            <person name="Johnsky L.A."/>
            <person name="Karavis M.A."/>
            <person name="Smith L.A."/>
        </authorList>
    </citation>
    <scope>NUCLEOTIDE SEQUENCE [LARGE SCALE GENOMIC DNA]</scope>
    <source>
        <strain evidence="1">Sullivan</strain>
    </source>
</reference>
<evidence type="ECO:0000313" key="1">
    <source>
        <dbReference type="EMBL" id="AIY83491.1"/>
    </source>
</evidence>
<dbReference type="RefSeq" id="WP_039316204.1">
    <property type="nucleotide sequence ID" value="NZ_CP006905.1"/>
</dbReference>
<gene>
    <name evidence="1" type="ORF">U729_2884</name>
</gene>
<dbReference type="OrthoDB" id="9797779at2"/>
<dbReference type="PANTHER" id="PTHR30087">
    <property type="entry name" value="INNER MEMBRANE PROTEIN"/>
    <property type="match status" value="1"/>
</dbReference>
<organism evidence="1 2">
    <name type="scientific">Clostridium baratii str. Sullivan</name>
    <dbReference type="NCBI Taxonomy" id="1415775"/>
    <lineage>
        <taxon>Bacteria</taxon>
        <taxon>Bacillati</taxon>
        <taxon>Bacillota</taxon>
        <taxon>Clostridia</taxon>
        <taxon>Eubacteriales</taxon>
        <taxon>Clostridiaceae</taxon>
        <taxon>Clostridium</taxon>
    </lineage>
</organism>
<dbReference type="EMBL" id="CP006905">
    <property type="protein sequence ID" value="AIY83491.1"/>
    <property type="molecule type" value="Genomic_DNA"/>
</dbReference>
<name>A0A0A7FXC9_9CLOT</name>
<dbReference type="STRING" id="1561.NPD11_143"/>
<proteinExistence type="predicted"/>
<dbReference type="HOGENOM" id="CLU_076318_1_1_9"/>
<evidence type="ECO:0000313" key="2">
    <source>
        <dbReference type="Proteomes" id="UP000030635"/>
    </source>
</evidence>
<sequence>MIIISACLCGCNCKYNGKNNKNEQCVNLFKKGKAVLICPEQLGGMTTPRPPSEIKKIDGKEYVFTNENKDVTSHFKKGAEESLNIAKLIDAKVAILKNGSPSCGSTLIYNGNFENKKIKGEGFTAKILKENGIKVYSEDDINKEFLTNINIL</sequence>